<keyword evidence="2" id="KW-0813">Transport</keyword>
<feature type="non-terminal residue" evidence="9">
    <location>
        <position position="1"/>
    </location>
</feature>
<keyword evidence="3" id="KW-1003">Cell membrane</keyword>
<dbReference type="RefSeq" id="XP_009043584.1">
    <property type="nucleotide sequence ID" value="XM_009045336.1"/>
</dbReference>
<keyword evidence="5 8" id="KW-0812">Transmembrane</keyword>
<dbReference type="GO" id="GO:0005886">
    <property type="term" value="C:plasma membrane"/>
    <property type="evidence" value="ECO:0007669"/>
    <property type="project" value="UniProtKB-SubCell"/>
</dbReference>
<evidence type="ECO:0000256" key="4">
    <source>
        <dbReference type="ARBA" id="ARBA00022519"/>
    </source>
</evidence>
<reference evidence="9 10" key="1">
    <citation type="journal article" date="2011" name="Proc. Natl. Acad. Sci. U.S.A.">
        <title>Niche of harmful alga Aureococcus anophagefferens revealed through ecogenomics.</title>
        <authorList>
            <person name="Gobler C.J."/>
            <person name="Berry D.L."/>
            <person name="Dyhrman S.T."/>
            <person name="Wilhelm S.W."/>
            <person name="Salamov A."/>
            <person name="Lobanov A.V."/>
            <person name="Zhang Y."/>
            <person name="Collier J.L."/>
            <person name="Wurch L.L."/>
            <person name="Kustka A.B."/>
            <person name="Dill B.D."/>
            <person name="Shah M."/>
            <person name="VerBerkmoes N.C."/>
            <person name="Kuo A."/>
            <person name="Terry A."/>
            <person name="Pangilinan J."/>
            <person name="Lindquist E.A."/>
            <person name="Lucas S."/>
            <person name="Paulsen I.T."/>
            <person name="Hattenrath-Lehmann T.K."/>
            <person name="Talmage S.C."/>
            <person name="Walker E.A."/>
            <person name="Koch F."/>
            <person name="Burson A.M."/>
            <person name="Marcoval M.A."/>
            <person name="Tang Y.Z."/>
            <person name="Lecleir G.R."/>
            <person name="Coyne K.J."/>
            <person name="Berg G.M."/>
            <person name="Bertrand E.M."/>
            <person name="Saito M.A."/>
            <person name="Gladyshev V.N."/>
            <person name="Grigoriev I.V."/>
        </authorList>
    </citation>
    <scope>NUCLEOTIDE SEQUENCE [LARGE SCALE GENOMIC DNA]</scope>
    <source>
        <strain evidence="10">CCMP 1984</strain>
    </source>
</reference>
<evidence type="ECO:0000256" key="1">
    <source>
        <dbReference type="ARBA" id="ARBA00004429"/>
    </source>
</evidence>
<dbReference type="PANTHER" id="PTHR32195">
    <property type="entry name" value="OS07G0662800 PROTEIN"/>
    <property type="match status" value="1"/>
</dbReference>
<evidence type="ECO:0000256" key="2">
    <source>
        <dbReference type="ARBA" id="ARBA00022448"/>
    </source>
</evidence>
<evidence type="ECO:0000256" key="7">
    <source>
        <dbReference type="ARBA" id="ARBA00023136"/>
    </source>
</evidence>
<comment type="subcellular location">
    <subcellularLocation>
        <location evidence="1">Cell inner membrane</location>
        <topology evidence="1">Multi-pass membrane protein</topology>
    </subcellularLocation>
</comment>
<dbReference type="GO" id="GO:0003333">
    <property type="term" value="P:amino acid transmembrane transport"/>
    <property type="evidence" value="ECO:0007669"/>
    <property type="project" value="InterPro"/>
</dbReference>
<dbReference type="OrthoDB" id="204942at2759"/>
<evidence type="ECO:0000313" key="10">
    <source>
        <dbReference type="Proteomes" id="UP000002729"/>
    </source>
</evidence>
<protein>
    <recommendedName>
        <fullName evidence="11">Amino acid transporter transmembrane domain-containing protein</fullName>
    </recommendedName>
</protein>
<proteinExistence type="predicted"/>
<feature type="non-terminal residue" evidence="9">
    <location>
        <position position="187"/>
    </location>
</feature>
<keyword evidence="4" id="KW-0997">Cell inner membrane</keyword>
<evidence type="ECO:0000313" key="9">
    <source>
        <dbReference type="EMBL" id="EGB01717.1"/>
    </source>
</evidence>
<keyword evidence="7 8" id="KW-0472">Membrane</keyword>
<feature type="transmembrane region" description="Helical" evidence="8">
    <location>
        <begin position="27"/>
        <end position="46"/>
    </location>
</feature>
<feature type="transmembrane region" description="Helical" evidence="8">
    <location>
        <begin position="132"/>
        <end position="150"/>
    </location>
</feature>
<name>F0YT42_AURAN</name>
<dbReference type="InterPro" id="IPR018227">
    <property type="entry name" value="Amino_acid_transport_2"/>
</dbReference>
<evidence type="ECO:0000256" key="6">
    <source>
        <dbReference type="ARBA" id="ARBA00022989"/>
    </source>
</evidence>
<sequence>VLQLLVFAETVPTVSGLLDGDPRRVRLALAFGSLCPLLLEVAWAYLGLGLGAPRVDPVDVLLAAPATRAATAALAASAVATTALGSALALRSDVPEAVARRELAALLAALPAVGVALTSPGVFFAAMDWAGAYPVALLWGLFPPVALLRLRRKSEGAHPKSAGPDAWLAALAAVSGLFVASTATRDL</sequence>
<evidence type="ECO:0000256" key="8">
    <source>
        <dbReference type="SAM" id="Phobius"/>
    </source>
</evidence>
<evidence type="ECO:0000256" key="5">
    <source>
        <dbReference type="ARBA" id="ARBA00022692"/>
    </source>
</evidence>
<dbReference type="KEGG" id="aaf:AURANDRAFT_69564"/>
<dbReference type="EMBL" id="GL834277">
    <property type="protein sequence ID" value="EGB01717.1"/>
    <property type="molecule type" value="Genomic_DNA"/>
</dbReference>
<dbReference type="GeneID" id="20227619"/>
<feature type="transmembrane region" description="Helical" evidence="8">
    <location>
        <begin position="103"/>
        <end position="126"/>
    </location>
</feature>
<dbReference type="InParanoid" id="F0YT42"/>
<keyword evidence="6 8" id="KW-1133">Transmembrane helix</keyword>
<accession>F0YT42</accession>
<gene>
    <name evidence="9" type="ORF">AURANDRAFT_69564</name>
</gene>
<dbReference type="AlphaFoldDB" id="F0YT42"/>
<dbReference type="Pfam" id="PF03222">
    <property type="entry name" value="Trp_Tyr_perm"/>
    <property type="match status" value="1"/>
</dbReference>
<feature type="transmembrane region" description="Helical" evidence="8">
    <location>
        <begin position="66"/>
        <end position="91"/>
    </location>
</feature>
<dbReference type="PANTHER" id="PTHR32195:SF26">
    <property type="entry name" value="TRYPTOPHAN OR TYROSINE TRANSPORTER PROTEIN"/>
    <property type="match status" value="1"/>
</dbReference>
<dbReference type="Proteomes" id="UP000002729">
    <property type="component" value="Unassembled WGS sequence"/>
</dbReference>
<organism evidence="10">
    <name type="scientific">Aureococcus anophagefferens</name>
    <name type="common">Harmful bloom alga</name>
    <dbReference type="NCBI Taxonomy" id="44056"/>
    <lineage>
        <taxon>Eukaryota</taxon>
        <taxon>Sar</taxon>
        <taxon>Stramenopiles</taxon>
        <taxon>Ochrophyta</taxon>
        <taxon>Pelagophyceae</taxon>
        <taxon>Pelagomonadales</taxon>
        <taxon>Pelagomonadaceae</taxon>
        <taxon>Aureococcus</taxon>
    </lineage>
</organism>
<keyword evidence="10" id="KW-1185">Reference proteome</keyword>
<evidence type="ECO:0000256" key="3">
    <source>
        <dbReference type="ARBA" id="ARBA00022475"/>
    </source>
</evidence>
<evidence type="ECO:0008006" key="11">
    <source>
        <dbReference type="Google" id="ProtNLM"/>
    </source>
</evidence>